<reference evidence="1 2" key="1">
    <citation type="submission" date="2016-10" db="EMBL/GenBank/DDBJ databases">
        <authorList>
            <person name="de Groot N.N."/>
        </authorList>
    </citation>
    <scope>NUCLEOTIDE SEQUENCE [LARGE SCALE GENOMIC DNA]</scope>
    <source>
        <strain evidence="1 2">DSM 23581</strain>
    </source>
</reference>
<name>A0A1H3YA58_9FLAO</name>
<keyword evidence="2" id="KW-1185">Reference proteome</keyword>
<dbReference type="AlphaFoldDB" id="A0A1H3YA58"/>
<accession>A0A1H3YA58</accession>
<sequence>MKKAKNTFKIYLTFIIVSVLAYSCCDVYNYQIMESGRITSNDFMTNRIY</sequence>
<dbReference type="Proteomes" id="UP000198820">
    <property type="component" value="Unassembled WGS sequence"/>
</dbReference>
<dbReference type="STRING" id="908615.SAMN05421540_10364"/>
<evidence type="ECO:0008006" key="3">
    <source>
        <dbReference type="Google" id="ProtNLM"/>
    </source>
</evidence>
<dbReference type="EMBL" id="FNQF01000003">
    <property type="protein sequence ID" value="SEA07824.1"/>
    <property type="molecule type" value="Genomic_DNA"/>
</dbReference>
<dbReference type="PROSITE" id="PS51257">
    <property type="entry name" value="PROKAR_LIPOPROTEIN"/>
    <property type="match status" value="1"/>
</dbReference>
<gene>
    <name evidence="1" type="ORF">SAMN05421540_10364</name>
</gene>
<evidence type="ECO:0000313" key="1">
    <source>
        <dbReference type="EMBL" id="SEA07824.1"/>
    </source>
</evidence>
<proteinExistence type="predicted"/>
<evidence type="ECO:0000313" key="2">
    <source>
        <dbReference type="Proteomes" id="UP000198820"/>
    </source>
</evidence>
<protein>
    <recommendedName>
        <fullName evidence="3">Lipoprotein</fullName>
    </recommendedName>
</protein>
<organism evidence="1 2">
    <name type="scientific">Psychroflexus halocasei</name>
    <dbReference type="NCBI Taxonomy" id="908615"/>
    <lineage>
        <taxon>Bacteria</taxon>
        <taxon>Pseudomonadati</taxon>
        <taxon>Bacteroidota</taxon>
        <taxon>Flavobacteriia</taxon>
        <taxon>Flavobacteriales</taxon>
        <taxon>Flavobacteriaceae</taxon>
        <taxon>Psychroflexus</taxon>
    </lineage>
</organism>